<dbReference type="EMBL" id="CAAHDH010000007">
    <property type="protein sequence ID" value="VGM55664.1"/>
    <property type="molecule type" value="Genomic_DNA"/>
</dbReference>
<evidence type="ECO:0000313" key="1">
    <source>
        <dbReference type="EMBL" id="VGM55664.1"/>
    </source>
</evidence>
<reference evidence="1" key="1">
    <citation type="submission" date="2019-03" db="EMBL/GenBank/DDBJ databases">
        <authorList>
            <consortium name="Pathogen Informatics"/>
        </authorList>
    </citation>
    <scope>NUCLEOTIDE SEQUENCE</scope>
    <source>
        <strain evidence="1">5012STDY7626362</strain>
    </source>
</reference>
<accession>A0A486VZ32</accession>
<gene>
    <name evidence="1" type="ORF">SAMEA4873563_04456</name>
</gene>
<sequence>MGDPMVKSATGYKTELLKLGSASGALSEIKEGTYCHTGNNVYVNAIDKNSVGLKNLYGVIVNNVNYITYDKTKNTISPPNGTSYNSNEISIQYVQNGLCMVSNSFVKTIEYNGKSSSTLKFTYREFSHDMARPAYTTDFTVDLSVGTQIVAYKGAKLKINKADNSSINYTIINGFDSGSNI</sequence>
<protein>
    <submittedName>
        <fullName evidence="1">Uncharacterized protein</fullName>
    </submittedName>
</protein>
<dbReference type="AlphaFoldDB" id="A0A486VZ32"/>
<name>A0A486VZ32_KLEPN</name>
<organism evidence="1">
    <name type="scientific">Klebsiella pneumoniae</name>
    <dbReference type="NCBI Taxonomy" id="573"/>
    <lineage>
        <taxon>Bacteria</taxon>
        <taxon>Pseudomonadati</taxon>
        <taxon>Pseudomonadota</taxon>
        <taxon>Gammaproteobacteria</taxon>
        <taxon>Enterobacterales</taxon>
        <taxon>Enterobacteriaceae</taxon>
        <taxon>Klebsiella/Raoultella group</taxon>
        <taxon>Klebsiella</taxon>
        <taxon>Klebsiella pneumoniae complex</taxon>
    </lineage>
</organism>
<proteinExistence type="predicted"/>